<organism evidence="6 7">
    <name type="scientific">Symbiodinium microadriaticum</name>
    <name type="common">Dinoflagellate</name>
    <name type="synonym">Zooxanthella microadriatica</name>
    <dbReference type="NCBI Taxonomy" id="2951"/>
    <lineage>
        <taxon>Eukaryota</taxon>
        <taxon>Sar</taxon>
        <taxon>Alveolata</taxon>
        <taxon>Dinophyceae</taxon>
        <taxon>Suessiales</taxon>
        <taxon>Symbiodiniaceae</taxon>
        <taxon>Symbiodinium</taxon>
    </lineage>
</organism>
<name>A0A1Q9CDN1_SYMMI</name>
<keyword evidence="7" id="KW-1185">Reference proteome</keyword>
<feature type="region of interest" description="Disordered" evidence="5">
    <location>
        <begin position="104"/>
        <end position="141"/>
    </location>
</feature>
<evidence type="ECO:0000256" key="4">
    <source>
        <dbReference type="SAM" id="Coils"/>
    </source>
</evidence>
<feature type="compositionally biased region" description="Low complexity" evidence="5">
    <location>
        <begin position="1"/>
        <end position="21"/>
    </location>
</feature>
<dbReference type="PANTHER" id="PTHR18921:SF2">
    <property type="entry name" value="THYROID RECEPTOR-INTERACTING PROTEIN 11"/>
    <property type="match status" value="1"/>
</dbReference>
<dbReference type="OrthoDB" id="441165at2759"/>
<dbReference type="GO" id="GO:0006888">
    <property type="term" value="P:endoplasmic reticulum to Golgi vesicle-mediated transport"/>
    <property type="evidence" value="ECO:0007669"/>
    <property type="project" value="TreeGrafter"/>
</dbReference>
<dbReference type="GO" id="GO:0005794">
    <property type="term" value="C:Golgi apparatus"/>
    <property type="evidence" value="ECO:0007669"/>
    <property type="project" value="UniProtKB-SubCell"/>
</dbReference>
<evidence type="ECO:0000256" key="1">
    <source>
        <dbReference type="ARBA" id="ARBA00004555"/>
    </source>
</evidence>
<gene>
    <name evidence="6" type="ORF">AK812_SmicGene38479</name>
</gene>
<dbReference type="Proteomes" id="UP000186817">
    <property type="component" value="Unassembled WGS sequence"/>
</dbReference>
<keyword evidence="2" id="KW-0333">Golgi apparatus</keyword>
<feature type="region of interest" description="Disordered" evidence="5">
    <location>
        <begin position="1"/>
        <end position="88"/>
    </location>
</feature>
<feature type="coiled-coil region" evidence="4">
    <location>
        <begin position="664"/>
        <end position="705"/>
    </location>
</feature>
<dbReference type="GO" id="GO:0007030">
    <property type="term" value="P:Golgi organization"/>
    <property type="evidence" value="ECO:0007669"/>
    <property type="project" value="TreeGrafter"/>
</dbReference>
<feature type="compositionally biased region" description="Polar residues" evidence="5">
    <location>
        <begin position="196"/>
        <end position="205"/>
    </location>
</feature>
<evidence type="ECO:0000313" key="6">
    <source>
        <dbReference type="EMBL" id="OLP81031.1"/>
    </source>
</evidence>
<dbReference type="EMBL" id="LSRX01001320">
    <property type="protein sequence ID" value="OLP81031.1"/>
    <property type="molecule type" value="Genomic_DNA"/>
</dbReference>
<feature type="compositionally biased region" description="Basic and acidic residues" evidence="5">
    <location>
        <begin position="107"/>
        <end position="116"/>
    </location>
</feature>
<evidence type="ECO:0000256" key="2">
    <source>
        <dbReference type="ARBA" id="ARBA00023034"/>
    </source>
</evidence>
<dbReference type="PANTHER" id="PTHR18921">
    <property type="entry name" value="MYOSIN HEAVY CHAIN - RELATED"/>
    <property type="match status" value="1"/>
</dbReference>
<feature type="compositionally biased region" description="Low complexity" evidence="5">
    <location>
        <begin position="72"/>
        <end position="88"/>
    </location>
</feature>
<evidence type="ECO:0000256" key="5">
    <source>
        <dbReference type="SAM" id="MobiDB-lite"/>
    </source>
</evidence>
<reference evidence="6 7" key="1">
    <citation type="submission" date="2016-02" db="EMBL/GenBank/DDBJ databases">
        <title>Genome analysis of coral dinoflagellate symbionts highlights evolutionary adaptations to a symbiotic lifestyle.</title>
        <authorList>
            <person name="Aranda M."/>
            <person name="Li Y."/>
            <person name="Liew Y.J."/>
            <person name="Baumgarten S."/>
            <person name="Simakov O."/>
            <person name="Wilson M."/>
            <person name="Piel J."/>
            <person name="Ashoor H."/>
            <person name="Bougouffa S."/>
            <person name="Bajic V.B."/>
            <person name="Ryu T."/>
            <person name="Ravasi T."/>
            <person name="Bayer T."/>
            <person name="Micklem G."/>
            <person name="Kim H."/>
            <person name="Bhak J."/>
            <person name="Lajeunesse T.C."/>
            <person name="Voolstra C.R."/>
        </authorList>
    </citation>
    <scope>NUCLEOTIDE SEQUENCE [LARGE SCALE GENOMIC DNA]</scope>
    <source>
        <strain evidence="6 7">CCMP2467</strain>
    </source>
</reference>
<accession>A0A1Q9CDN1</accession>
<protein>
    <submittedName>
        <fullName evidence="6">Uncharacterized protein</fullName>
    </submittedName>
</protein>
<feature type="compositionally biased region" description="Basic and acidic residues" evidence="5">
    <location>
        <begin position="125"/>
        <end position="141"/>
    </location>
</feature>
<dbReference type="AlphaFoldDB" id="A0A1Q9CDN1"/>
<feature type="compositionally biased region" description="Basic and acidic residues" evidence="5">
    <location>
        <begin position="22"/>
        <end position="34"/>
    </location>
</feature>
<evidence type="ECO:0000256" key="3">
    <source>
        <dbReference type="ARBA" id="ARBA00023054"/>
    </source>
</evidence>
<dbReference type="GO" id="GO:0031267">
    <property type="term" value="F:small GTPase binding"/>
    <property type="evidence" value="ECO:0007669"/>
    <property type="project" value="TreeGrafter"/>
</dbReference>
<proteinExistence type="predicted"/>
<sequence>MEQAQKAEAAKKAAAARAALEQAHKAEAEQKAAAERAALQEQAQKAEAEQKAAAARAALEQTQKAEADRAALEQQQKAQAEQAAQAQARHELLQQAELMIQQAQKDGANRAAKEVQLELDQEAEQQLRERASHATVEADQHRLTAERLAREAEEARQTYLDATKKAEAAIKARVDKSLEVEQAQQEAAERAPTRAQVDQTAQQAARPSRAKKDKDDFELPVLSEAEQSKYKNFWYCGDYDDDYEPDHIHCWYCGDYGNDSRYRRSHSRTATSPTFAGNGLALEAVLRFKRQQEEEQKDEGELIKLISDSIAGMADARISSEARVAQPKKKAKSKGAPPEKVLCGHLEWELLESVRIISRKGETDWVKFWSDAQSESWGRTHPVQSWDEVIQSDYFSYSHGTNVSLQQFQADLVESLQTCADPNNGLGHTLHVIAGKGDWKWRVEWLRQVRYYNNKQILGPTAGLCPRCLCTRDTWLDVHERFNAPADLATARLTAVGDIALKSLPGWEPEMEVPDLLHTLWTGTGRDLIGSLCLHSIETSASYTGSTYDERLRQLRRDMQAWCMEHGIRPSTVEELSSSSFTLAWGLVVMSNGLGSKDGPAAEKLPGQASTAAAEGEADPVLKLKRGMRKFFEQQGESREASYSLSRAEALDLVKAVHEDRKRSVNGEKQKEMLERSLKKARQEIQSLEAEVANKDKTIMALQDENRTLWQEKTFQSRKICNLKNMVRETHESVMGINNIVQSFAASVAATYPNEEDTQTD</sequence>
<keyword evidence="3 4" id="KW-0175">Coiled coil</keyword>
<feature type="compositionally biased region" description="Low complexity" evidence="5">
    <location>
        <begin position="51"/>
        <end position="62"/>
    </location>
</feature>
<comment type="subcellular location">
    <subcellularLocation>
        <location evidence="1">Golgi apparatus</location>
    </subcellularLocation>
</comment>
<feature type="region of interest" description="Disordered" evidence="5">
    <location>
        <begin position="181"/>
        <end position="219"/>
    </location>
</feature>
<comment type="caution">
    <text evidence="6">The sequence shown here is derived from an EMBL/GenBank/DDBJ whole genome shotgun (WGS) entry which is preliminary data.</text>
</comment>
<evidence type="ECO:0000313" key="7">
    <source>
        <dbReference type="Proteomes" id="UP000186817"/>
    </source>
</evidence>